<accession>Q2FQP5</accession>
<dbReference type="SUPFAM" id="SSF53335">
    <property type="entry name" value="S-adenosyl-L-methionine-dependent methyltransferases"/>
    <property type="match status" value="1"/>
</dbReference>
<dbReference type="InterPro" id="IPR029063">
    <property type="entry name" value="SAM-dependent_MTases_sf"/>
</dbReference>
<dbReference type="PANTHER" id="PTHR24422:SF10">
    <property type="entry name" value="CHEMOTAXIS PROTEIN METHYLTRANSFERASE 2"/>
    <property type="match status" value="1"/>
</dbReference>
<evidence type="ECO:0000313" key="3">
    <source>
        <dbReference type="Proteomes" id="UP000001941"/>
    </source>
</evidence>
<keyword evidence="2" id="KW-0489">Methyltransferase</keyword>
<dbReference type="GO" id="GO:0008757">
    <property type="term" value="F:S-adenosylmethionine-dependent methyltransferase activity"/>
    <property type="evidence" value="ECO:0007669"/>
    <property type="project" value="InterPro"/>
</dbReference>
<keyword evidence="3" id="KW-1185">Reference proteome</keyword>
<dbReference type="eggNOG" id="arCOG04402">
    <property type="taxonomic scope" value="Archaea"/>
</dbReference>
<dbReference type="PROSITE" id="PS50123">
    <property type="entry name" value="CHER"/>
    <property type="match status" value="1"/>
</dbReference>
<gene>
    <name evidence="2" type="ordered locus">Mhun_0124</name>
</gene>
<dbReference type="PANTHER" id="PTHR24422">
    <property type="entry name" value="CHEMOTAXIS PROTEIN METHYLTRANSFERASE"/>
    <property type="match status" value="1"/>
</dbReference>
<dbReference type="EnsemblBacteria" id="ABD39901">
    <property type="protein sequence ID" value="ABD39901"/>
    <property type="gene ID" value="Mhun_0124"/>
</dbReference>
<dbReference type="Proteomes" id="UP000001941">
    <property type="component" value="Chromosome"/>
</dbReference>
<sequence>MAFTFFFRDAQTLNLAIDHFLPFVQSRRTITIWSAGCAMGQEPYTFAILLRERMGPHLFRNVKIYATDIDTYNQYVQIIGTGRYPEKDLQRIPPEIFQAYFRTDPTDPGYVYISDEIRNAVEFKKHDLLTFEPIRTGIHMIICKNVLLHFSAEERLKVWKMFYNALEQGGFMLHEHTQKLPDELNGLFDQIVMNAQIFRKKEIYAGTKPDGTE</sequence>
<reference evidence="3" key="1">
    <citation type="journal article" date="2016" name="Stand. Genomic Sci.">
        <title>Complete genome sequence of Methanospirillum hungatei type strain JF1.</title>
        <authorList>
            <person name="Gunsalus R.P."/>
            <person name="Cook L.E."/>
            <person name="Crable B."/>
            <person name="Rohlin L."/>
            <person name="McDonald E."/>
            <person name="Mouttaki H."/>
            <person name="Sieber J.R."/>
            <person name="Poweleit N."/>
            <person name="Zhou H."/>
            <person name="Lapidus A.L."/>
            <person name="Daligault H.E."/>
            <person name="Land M."/>
            <person name="Gilna P."/>
            <person name="Ivanova N."/>
            <person name="Kyrpides N."/>
            <person name="Culley D.E."/>
            <person name="McInerney M.J."/>
        </authorList>
    </citation>
    <scope>NUCLEOTIDE SEQUENCE [LARGE SCALE GENOMIC DNA]</scope>
    <source>
        <strain evidence="3">ATCC 27890 / DSM 864 / NBRC 100397 / JF-1</strain>
    </source>
</reference>
<dbReference type="InParanoid" id="Q2FQP5"/>
<protein>
    <submittedName>
        <fullName evidence="2">MCP methyltransferase, CheR-type</fullName>
    </submittedName>
</protein>
<dbReference type="RefSeq" id="WP_011447197.1">
    <property type="nucleotide sequence ID" value="NC_007796.1"/>
</dbReference>
<name>Q2FQP5_METHJ</name>
<keyword evidence="2" id="KW-0808">Transferase</keyword>
<dbReference type="KEGG" id="mhu:Mhun_0124"/>
<dbReference type="Gene3D" id="3.40.50.150">
    <property type="entry name" value="Vaccinia Virus protein VP39"/>
    <property type="match status" value="1"/>
</dbReference>
<organism evidence="2 3">
    <name type="scientific">Methanospirillum hungatei JF-1 (strain ATCC 27890 / DSM 864 / NBRC 100397 / JF-1)</name>
    <dbReference type="NCBI Taxonomy" id="323259"/>
    <lineage>
        <taxon>Archaea</taxon>
        <taxon>Methanobacteriati</taxon>
        <taxon>Methanobacteriota</taxon>
        <taxon>Stenosarchaea group</taxon>
        <taxon>Methanomicrobia</taxon>
        <taxon>Methanomicrobiales</taxon>
        <taxon>Methanospirillaceae</taxon>
        <taxon>Methanospirillum</taxon>
    </lineage>
</organism>
<dbReference type="STRING" id="323259.Mhun_0124"/>
<evidence type="ECO:0000313" key="2">
    <source>
        <dbReference type="EMBL" id="ABD39901.1"/>
    </source>
</evidence>
<dbReference type="InterPro" id="IPR050903">
    <property type="entry name" value="Bact_Chemotaxis_MeTrfase"/>
</dbReference>
<dbReference type="GO" id="GO:0032259">
    <property type="term" value="P:methylation"/>
    <property type="evidence" value="ECO:0007669"/>
    <property type="project" value="UniProtKB-KW"/>
</dbReference>
<dbReference type="EMBL" id="CP000254">
    <property type="protein sequence ID" value="ABD39901.1"/>
    <property type="molecule type" value="Genomic_DNA"/>
</dbReference>
<dbReference type="PRINTS" id="PR00996">
    <property type="entry name" value="CHERMTFRASE"/>
</dbReference>
<dbReference type="InterPro" id="IPR000780">
    <property type="entry name" value="CheR_MeTrfase"/>
</dbReference>
<dbReference type="SMART" id="SM00138">
    <property type="entry name" value="MeTrc"/>
    <property type="match status" value="1"/>
</dbReference>
<dbReference type="OrthoDB" id="10657at2157"/>
<dbReference type="GeneID" id="3923744"/>
<dbReference type="Pfam" id="PF01739">
    <property type="entry name" value="CheR"/>
    <property type="match status" value="1"/>
</dbReference>
<dbReference type="InterPro" id="IPR022642">
    <property type="entry name" value="CheR_C"/>
</dbReference>
<proteinExistence type="predicted"/>
<feature type="domain" description="CheR-type methyltransferase" evidence="1">
    <location>
        <begin position="1"/>
        <end position="201"/>
    </location>
</feature>
<dbReference type="HOGENOM" id="CLU_025854_2_0_2"/>
<dbReference type="AlphaFoldDB" id="Q2FQP5"/>
<evidence type="ECO:0000259" key="1">
    <source>
        <dbReference type="PROSITE" id="PS50123"/>
    </source>
</evidence>